<accession>A0A6A0GZA0</accession>
<reference evidence="4" key="1">
    <citation type="submission" date="2014-08" db="EMBL/GenBank/DDBJ databases">
        <authorList>
            <person name="Murali S."/>
            <person name="Richards S."/>
            <person name="Bandaranaike D."/>
            <person name="Bellair M."/>
            <person name="Blankenburg K."/>
            <person name="Chao H."/>
            <person name="Dinh H."/>
            <person name="Doddapaneni H."/>
            <person name="Dugan-Rocha S."/>
            <person name="Elkadiri S."/>
            <person name="Gnanaolivu R."/>
            <person name="Hughes D."/>
            <person name="Lee S."/>
            <person name="Li M."/>
            <person name="Ming W."/>
            <person name="Munidasa M."/>
            <person name="Muniz J."/>
            <person name="Nguyen L."/>
            <person name="Osuji N."/>
            <person name="Pu L.-L."/>
            <person name="Puazo M."/>
            <person name="Skinner E."/>
            <person name="Qu C."/>
            <person name="Quiroz J."/>
            <person name="Raj R."/>
            <person name="Weissenberger G."/>
            <person name="Xin Y."/>
            <person name="Zou X."/>
            <person name="Han Y."/>
            <person name="Worley K."/>
            <person name="Muzny D."/>
            <person name="Gibbs R."/>
        </authorList>
    </citation>
    <scope>NUCLEOTIDE SEQUENCE</scope>
    <source>
        <strain evidence="4">HAZT.00-mixed</strain>
        <tissue evidence="4">Whole organism</tissue>
    </source>
</reference>
<protein>
    <submittedName>
        <fullName evidence="6">KxDL motif-containing protein CG10681-like</fullName>
    </submittedName>
</protein>
<gene>
    <name evidence="6" type="primary">LOC108669809</name>
    <name evidence="4" type="ORF">HAZT_HAZT000225</name>
</gene>
<reference evidence="4" key="3">
    <citation type="submission" date="2019-06" db="EMBL/GenBank/DDBJ databases">
        <authorList>
            <person name="Poynton C."/>
            <person name="Hasenbein S."/>
            <person name="Benoit J.B."/>
            <person name="Sepulveda M.S."/>
            <person name="Poelchau M.F."/>
            <person name="Murali S.C."/>
            <person name="Chen S."/>
            <person name="Glastad K.M."/>
            <person name="Werren J.H."/>
            <person name="Vineis J.H."/>
            <person name="Bowen J.L."/>
            <person name="Friedrich M."/>
            <person name="Jones J."/>
            <person name="Robertson H.M."/>
            <person name="Feyereisen R."/>
            <person name="Mechler-Hickson A."/>
            <person name="Mathers N."/>
            <person name="Lee C.E."/>
            <person name="Colbourne J.K."/>
            <person name="Biales A."/>
            <person name="Johnston J.S."/>
            <person name="Wellborn G.A."/>
            <person name="Rosendale A.J."/>
            <person name="Cridge A.G."/>
            <person name="Munoz-Torres M.C."/>
            <person name="Bain P.A."/>
            <person name="Manny A.R."/>
            <person name="Major K.M."/>
            <person name="Lambert F.N."/>
            <person name="Vulpe C.D."/>
            <person name="Tuck P."/>
            <person name="Blalock B.J."/>
            <person name="Lin Y.-Y."/>
            <person name="Smith M.E."/>
            <person name="Ochoa-Acuna H."/>
            <person name="Chen M.-J.M."/>
            <person name="Childers C.P."/>
            <person name="Qu J."/>
            <person name="Dugan S."/>
            <person name="Lee S.L."/>
            <person name="Chao H."/>
            <person name="Dinh H."/>
            <person name="Han Y."/>
            <person name="Doddapaneni H."/>
            <person name="Worley K.C."/>
            <person name="Muzny D.M."/>
            <person name="Gibbs R.A."/>
            <person name="Richards S."/>
        </authorList>
    </citation>
    <scope>NUCLEOTIDE SEQUENCE</scope>
    <source>
        <strain evidence="4">HAZT.00-mixed</strain>
        <tissue evidence="4">Whole organism</tissue>
    </source>
</reference>
<feature type="compositionally biased region" description="Low complexity" evidence="2">
    <location>
        <begin position="138"/>
        <end position="160"/>
    </location>
</feature>
<reference evidence="4" key="2">
    <citation type="journal article" date="2018" name="Environ. Sci. Technol.">
        <title>The Toxicogenome of Hyalella azteca: A Model for Sediment Ecotoxicology and Evolutionary Toxicology.</title>
        <authorList>
            <person name="Poynton H.C."/>
            <person name="Hasenbein S."/>
            <person name="Benoit J.B."/>
            <person name="Sepulveda M.S."/>
            <person name="Poelchau M.F."/>
            <person name="Hughes D.S.T."/>
            <person name="Murali S.C."/>
            <person name="Chen S."/>
            <person name="Glastad K.M."/>
            <person name="Goodisman M.A.D."/>
            <person name="Werren J.H."/>
            <person name="Vineis J.H."/>
            <person name="Bowen J.L."/>
            <person name="Friedrich M."/>
            <person name="Jones J."/>
            <person name="Robertson H.M."/>
            <person name="Feyereisen R."/>
            <person name="Mechler-Hickson A."/>
            <person name="Mathers N."/>
            <person name="Lee C.E."/>
            <person name="Colbourne J.K."/>
            <person name="Biales A."/>
            <person name="Johnston J.S."/>
            <person name="Wellborn G.A."/>
            <person name="Rosendale A.J."/>
            <person name="Cridge A.G."/>
            <person name="Munoz-Torres M.C."/>
            <person name="Bain P.A."/>
            <person name="Manny A.R."/>
            <person name="Major K.M."/>
            <person name="Lambert F.N."/>
            <person name="Vulpe C.D."/>
            <person name="Tuck P."/>
            <person name="Blalock B.J."/>
            <person name="Lin Y.Y."/>
            <person name="Smith M.E."/>
            <person name="Ochoa-Acuna H."/>
            <person name="Chen M.M."/>
            <person name="Childers C.P."/>
            <person name="Qu J."/>
            <person name="Dugan S."/>
            <person name="Lee S.L."/>
            <person name="Chao H."/>
            <person name="Dinh H."/>
            <person name="Han Y."/>
            <person name="Doddapaneni H."/>
            <person name="Worley K.C."/>
            <person name="Muzny D.M."/>
            <person name="Gibbs R.A."/>
            <person name="Richards S."/>
        </authorList>
    </citation>
    <scope>NUCLEOTIDE SEQUENCE</scope>
    <source>
        <strain evidence="4">HAZT.00-mixed</strain>
        <tissue evidence="4">Whole organism</tissue>
    </source>
</reference>
<dbReference type="PANTHER" id="PTHR13511">
    <property type="entry name" value="KXDL MOTIF-CONTAINING PROTEIN 1"/>
    <property type="match status" value="1"/>
</dbReference>
<evidence type="ECO:0000259" key="3">
    <source>
        <dbReference type="Pfam" id="PF10241"/>
    </source>
</evidence>
<feature type="compositionally biased region" description="Low complexity" evidence="2">
    <location>
        <begin position="173"/>
        <end position="183"/>
    </location>
</feature>
<feature type="domain" description="KxDL" evidence="3">
    <location>
        <begin position="29"/>
        <end position="112"/>
    </location>
</feature>
<dbReference type="RefSeq" id="XP_018012708.1">
    <property type="nucleotide sequence ID" value="XM_018157219.2"/>
</dbReference>
<proteinExistence type="inferred from homology"/>
<dbReference type="Pfam" id="PF10241">
    <property type="entry name" value="KxDL"/>
    <property type="match status" value="1"/>
</dbReference>
<dbReference type="InterPro" id="IPR019371">
    <property type="entry name" value="KxDL_dom"/>
</dbReference>
<dbReference type="OrthoDB" id="10258877at2759"/>
<reference evidence="6" key="4">
    <citation type="submission" date="2025-04" db="UniProtKB">
        <authorList>
            <consortium name="RefSeq"/>
        </authorList>
    </citation>
    <scope>IDENTIFICATION</scope>
    <source>
        <tissue evidence="6">Whole organism</tissue>
    </source>
</reference>
<feature type="compositionally biased region" description="Low complexity" evidence="2">
    <location>
        <begin position="230"/>
        <end position="247"/>
    </location>
</feature>
<feature type="region of interest" description="Disordered" evidence="2">
    <location>
        <begin position="219"/>
        <end position="247"/>
    </location>
</feature>
<evidence type="ECO:0000313" key="5">
    <source>
        <dbReference type="Proteomes" id="UP000694843"/>
    </source>
</evidence>
<sequence length="247" mass="26723">MADPTVGSEGDCVECWENYSAGEVMVQGLAGQIDQQDVEAIVRAQKQMLQRFEKTNEMLSNCNALSASRYAAAQQEFSKHTSMLLQAKKDLDYIFKKIRVIRSKLEMQYPQAVKAVAEKFNEDDELEEEGEDALKRQSSAPSSHSTEGSSSQTLSSRQQQGETLAVDSESEQKSCSGSSRSGGDVACAVPEEKPSGGELALNADVDEDYQDAILRGKVKNISGKLHHVSSSDSSTSSTKSSCSSSDS</sequence>
<feature type="compositionally biased region" description="Acidic residues" evidence="2">
    <location>
        <begin position="122"/>
        <end position="131"/>
    </location>
</feature>
<feature type="region of interest" description="Disordered" evidence="2">
    <location>
        <begin position="122"/>
        <end position="203"/>
    </location>
</feature>
<comment type="similarity">
    <text evidence="1">Belongs to the KXD1 family.</text>
</comment>
<name>A0A6A0GZA0_HYAAZ</name>
<dbReference type="KEGG" id="hazt:108669809"/>
<dbReference type="PANTHER" id="PTHR13511:SF0">
    <property type="entry name" value="KXDL MOTIF-CONTAINING PROTEIN 1"/>
    <property type="match status" value="1"/>
</dbReference>
<dbReference type="AlphaFoldDB" id="A0A6A0GZA0"/>
<evidence type="ECO:0000256" key="2">
    <source>
        <dbReference type="SAM" id="MobiDB-lite"/>
    </source>
</evidence>
<dbReference type="GO" id="GO:0099078">
    <property type="term" value="C:BORC complex"/>
    <property type="evidence" value="ECO:0007669"/>
    <property type="project" value="TreeGrafter"/>
</dbReference>
<keyword evidence="5" id="KW-1185">Reference proteome</keyword>
<evidence type="ECO:0000256" key="1">
    <source>
        <dbReference type="ARBA" id="ARBA00005913"/>
    </source>
</evidence>
<evidence type="ECO:0000313" key="6">
    <source>
        <dbReference type="RefSeq" id="XP_018012708.1"/>
    </source>
</evidence>
<dbReference type="Proteomes" id="UP000694843">
    <property type="component" value="Unplaced"/>
</dbReference>
<dbReference type="InterPro" id="IPR039843">
    <property type="entry name" value="KXD1-like"/>
</dbReference>
<dbReference type="GO" id="GO:0032418">
    <property type="term" value="P:lysosome localization"/>
    <property type="evidence" value="ECO:0007669"/>
    <property type="project" value="TreeGrafter"/>
</dbReference>
<dbReference type="GeneID" id="108669809"/>
<evidence type="ECO:0000313" key="4">
    <source>
        <dbReference type="EMBL" id="KAA0193418.1"/>
    </source>
</evidence>
<dbReference type="EMBL" id="JQDR03010992">
    <property type="protein sequence ID" value="KAA0193418.1"/>
    <property type="molecule type" value="Genomic_DNA"/>
</dbReference>
<organism evidence="4">
    <name type="scientific">Hyalella azteca</name>
    <name type="common">Amphipod</name>
    <dbReference type="NCBI Taxonomy" id="294128"/>
    <lineage>
        <taxon>Eukaryota</taxon>
        <taxon>Metazoa</taxon>
        <taxon>Ecdysozoa</taxon>
        <taxon>Arthropoda</taxon>
        <taxon>Crustacea</taxon>
        <taxon>Multicrustacea</taxon>
        <taxon>Malacostraca</taxon>
        <taxon>Eumalacostraca</taxon>
        <taxon>Peracarida</taxon>
        <taxon>Amphipoda</taxon>
        <taxon>Senticaudata</taxon>
        <taxon>Talitrida</taxon>
        <taxon>Talitroidea</taxon>
        <taxon>Hyalellidae</taxon>
        <taxon>Hyalella</taxon>
    </lineage>
</organism>
<dbReference type="Proteomes" id="UP000711488">
    <property type="component" value="Unassembled WGS sequence"/>
</dbReference>